<evidence type="ECO:0000313" key="6">
    <source>
        <dbReference type="EMBL" id="APF17061.1"/>
    </source>
</evidence>
<dbReference type="HOGENOM" id="CLU_038371_3_0_0"/>
<sequence>MSFQKILLVQTAYLGDVILTTPLIRAIKQVFPDSQLDVLVIPQTAGALANNPHIDQTILFDKRGQKRTAFKNVLQILKARRHELAFSPHSSLTTGLLIRLAGIPTRVGFNRNPIRFFLTHKAPVPSDGLTIEKYLKLLSFFSDQTFSIQTQLFPSEEDREKADRLWRQVDAQRPTIALAPGSVWPTKRWPAEYYAQLVALLKKRFNLIFIGSGDERDLCQQIIDQAEAQQALNLAGRLSILQSAAVIEKCDLMICNDSGAMHIANAVQTDVFAFFGPTVRRFGFFPFRDEDWVFEVPDLYCRPCGKHGHHECPEDHFRCMLEIKPQTVWQKIKEKFKVSA</sequence>
<dbReference type="InterPro" id="IPR002201">
    <property type="entry name" value="Glyco_trans_9"/>
</dbReference>
<dbReference type="GO" id="GO:0005829">
    <property type="term" value="C:cytosol"/>
    <property type="evidence" value="ECO:0007669"/>
    <property type="project" value="TreeGrafter"/>
</dbReference>
<dbReference type="KEGG" id="caby:Cabys_310"/>
<dbReference type="InterPro" id="IPR011910">
    <property type="entry name" value="RfaF"/>
</dbReference>
<reference evidence="7 8" key="1">
    <citation type="submission" date="2011-09" db="EMBL/GenBank/DDBJ databases">
        <title>The permanent draft genome of Caldithrix abyssi DSM 13497.</title>
        <authorList>
            <consortium name="US DOE Joint Genome Institute (JGI-PGF)"/>
            <person name="Lucas S."/>
            <person name="Han J."/>
            <person name="Lapidus A."/>
            <person name="Bruce D."/>
            <person name="Goodwin L."/>
            <person name="Pitluck S."/>
            <person name="Peters L."/>
            <person name="Kyrpides N."/>
            <person name="Mavromatis K."/>
            <person name="Ivanova N."/>
            <person name="Mikhailova N."/>
            <person name="Chertkov O."/>
            <person name="Detter J.C."/>
            <person name="Tapia R."/>
            <person name="Han C."/>
            <person name="Land M."/>
            <person name="Hauser L."/>
            <person name="Markowitz V."/>
            <person name="Cheng J.-F."/>
            <person name="Hugenholtz P."/>
            <person name="Woyke T."/>
            <person name="Wu D."/>
            <person name="Spring S."/>
            <person name="Brambilla E."/>
            <person name="Klenk H.-P."/>
            <person name="Eisen J.A."/>
        </authorList>
    </citation>
    <scope>NUCLEOTIDE SEQUENCE [LARGE SCALE GENOMIC DNA]</scope>
    <source>
        <strain evidence="7 8">DSM 13497</strain>
    </source>
</reference>
<keyword evidence="8" id="KW-1185">Reference proteome</keyword>
<name>H1XR59_CALAY</name>
<dbReference type="InterPro" id="IPR051199">
    <property type="entry name" value="LPS_LOS_Heptosyltrfase"/>
</dbReference>
<dbReference type="RefSeq" id="WP_006928285.1">
    <property type="nucleotide sequence ID" value="NZ_CM001402.1"/>
</dbReference>
<dbReference type="SUPFAM" id="SSF53756">
    <property type="entry name" value="UDP-Glycosyltransferase/glycogen phosphorylase"/>
    <property type="match status" value="1"/>
</dbReference>
<accession>H1XR59</accession>
<proteinExistence type="inferred from homology"/>
<comment type="catalytic activity">
    <reaction evidence="5">
        <text>an L-alpha-D-Hep-(1-&gt;5)-[alpha-Kdo-(2-&gt;4)]-alpha-Kdo-(2-&gt;6)-lipid A + ADP-L-glycero-beta-D-manno-heptose = an L-alpha-D-Hep-(1-&gt;3)-L-alpha-D-Hep-(1-&gt;5)-[alpha-Kdo-(2-&gt;4)]-alpha-Kdo-(2-&gt;6)-lipid A + ADP + H(+)</text>
        <dbReference type="Rhea" id="RHEA:74071"/>
        <dbReference type="ChEBI" id="CHEBI:15378"/>
        <dbReference type="ChEBI" id="CHEBI:61506"/>
        <dbReference type="ChEBI" id="CHEBI:193068"/>
        <dbReference type="ChEBI" id="CHEBI:193069"/>
        <dbReference type="ChEBI" id="CHEBI:456216"/>
        <dbReference type="EC" id="2.4.99.24"/>
    </reaction>
</comment>
<evidence type="ECO:0000256" key="1">
    <source>
        <dbReference type="ARBA" id="ARBA00022676"/>
    </source>
</evidence>
<evidence type="ECO:0000256" key="3">
    <source>
        <dbReference type="ARBA" id="ARBA00043995"/>
    </source>
</evidence>
<reference evidence="6 9" key="2">
    <citation type="submission" date="2016-11" db="EMBL/GenBank/DDBJ databases">
        <title>Genomic analysis of Caldithrix abyssi and proposal of a novel bacterial phylum Caldithrichaeota.</title>
        <authorList>
            <person name="Kublanov I."/>
            <person name="Sigalova O."/>
            <person name="Gavrilov S."/>
            <person name="Lebedinsky A."/>
            <person name="Ivanova N."/>
            <person name="Daum C."/>
            <person name="Reddy T."/>
            <person name="Klenk H.P."/>
            <person name="Goker M."/>
            <person name="Reva O."/>
            <person name="Miroshnichenko M."/>
            <person name="Kyprides N."/>
            <person name="Woyke T."/>
            <person name="Gelfand M."/>
        </authorList>
    </citation>
    <scope>NUCLEOTIDE SEQUENCE [LARGE SCALE GENOMIC DNA]</scope>
    <source>
        <strain evidence="6 9">LF13</strain>
    </source>
</reference>
<dbReference type="Proteomes" id="UP000004671">
    <property type="component" value="Chromosome"/>
</dbReference>
<dbReference type="InParanoid" id="H1XR59"/>
<dbReference type="Gene3D" id="3.40.50.2000">
    <property type="entry name" value="Glycogen Phosphorylase B"/>
    <property type="match status" value="2"/>
</dbReference>
<evidence type="ECO:0000256" key="2">
    <source>
        <dbReference type="ARBA" id="ARBA00022679"/>
    </source>
</evidence>
<evidence type="ECO:0000256" key="5">
    <source>
        <dbReference type="ARBA" id="ARBA00047503"/>
    </source>
</evidence>
<dbReference type="Pfam" id="PF01075">
    <property type="entry name" value="Glyco_transf_9"/>
    <property type="match status" value="1"/>
</dbReference>
<dbReference type="PANTHER" id="PTHR30160">
    <property type="entry name" value="TETRAACYLDISACCHARIDE 4'-KINASE-RELATED"/>
    <property type="match status" value="1"/>
</dbReference>
<dbReference type="PaxDb" id="880073-Calab_1590"/>
<comment type="similarity">
    <text evidence="3">Belongs to the glycosyltransferase 9 family.</text>
</comment>
<dbReference type="GO" id="GO:0008713">
    <property type="term" value="F:ADP-heptose-lipopolysaccharide heptosyltransferase activity"/>
    <property type="evidence" value="ECO:0007669"/>
    <property type="project" value="UniProtKB-EC"/>
</dbReference>
<dbReference type="EMBL" id="CM001402">
    <property type="protein sequence ID" value="EHO41210.1"/>
    <property type="molecule type" value="Genomic_DNA"/>
</dbReference>
<dbReference type="CDD" id="cd03789">
    <property type="entry name" value="GT9_LPS_heptosyltransferase"/>
    <property type="match status" value="1"/>
</dbReference>
<gene>
    <name evidence="6" type="ORF">Cabys_310</name>
    <name evidence="7" type="ORF">Calab_1590</name>
</gene>
<dbReference type="AlphaFoldDB" id="H1XR59"/>
<dbReference type="Proteomes" id="UP000183868">
    <property type="component" value="Chromosome"/>
</dbReference>
<evidence type="ECO:0000256" key="4">
    <source>
        <dbReference type="ARBA" id="ARBA00044042"/>
    </source>
</evidence>
<dbReference type="NCBIfam" id="TIGR02195">
    <property type="entry name" value="heptsyl_trn_II"/>
    <property type="match status" value="1"/>
</dbReference>
<keyword evidence="1" id="KW-0328">Glycosyltransferase</keyword>
<evidence type="ECO:0000313" key="8">
    <source>
        <dbReference type="Proteomes" id="UP000004671"/>
    </source>
</evidence>
<dbReference type="eggNOG" id="COG0859">
    <property type="taxonomic scope" value="Bacteria"/>
</dbReference>
<dbReference type="EC" id="2.4.99.24" evidence="4"/>
<dbReference type="STRING" id="880073.Cabys_310"/>
<dbReference type="EMBL" id="CP018099">
    <property type="protein sequence ID" value="APF17061.1"/>
    <property type="molecule type" value="Genomic_DNA"/>
</dbReference>
<protein>
    <recommendedName>
        <fullName evidence="4">lipopolysaccharide heptosyltransferase II</fullName>
        <ecNumber evidence="4">2.4.99.24</ecNumber>
    </recommendedName>
</protein>
<evidence type="ECO:0000313" key="7">
    <source>
        <dbReference type="EMBL" id="EHO41210.1"/>
    </source>
</evidence>
<dbReference type="GO" id="GO:0009244">
    <property type="term" value="P:lipopolysaccharide core region biosynthetic process"/>
    <property type="evidence" value="ECO:0007669"/>
    <property type="project" value="TreeGrafter"/>
</dbReference>
<keyword evidence="2 7" id="KW-0808">Transferase</keyword>
<dbReference type="OrthoDB" id="9783989at2"/>
<dbReference type="FunCoup" id="H1XR59">
    <property type="interactions" value="195"/>
</dbReference>
<organism evidence="7 8">
    <name type="scientific">Caldithrix abyssi DSM 13497</name>
    <dbReference type="NCBI Taxonomy" id="880073"/>
    <lineage>
        <taxon>Bacteria</taxon>
        <taxon>Pseudomonadati</taxon>
        <taxon>Calditrichota</taxon>
        <taxon>Calditrichia</taxon>
        <taxon>Calditrichales</taxon>
        <taxon>Calditrichaceae</taxon>
        <taxon>Caldithrix</taxon>
    </lineage>
</organism>
<evidence type="ECO:0000313" key="9">
    <source>
        <dbReference type="Proteomes" id="UP000183868"/>
    </source>
</evidence>